<organism evidence="2 3">
    <name type="scientific">Bradyrhizobium sacchari</name>
    <dbReference type="NCBI Taxonomy" id="1399419"/>
    <lineage>
        <taxon>Bacteria</taxon>
        <taxon>Pseudomonadati</taxon>
        <taxon>Pseudomonadota</taxon>
        <taxon>Alphaproteobacteria</taxon>
        <taxon>Hyphomicrobiales</taxon>
        <taxon>Nitrobacteraceae</taxon>
        <taxon>Bradyrhizobium</taxon>
    </lineage>
</organism>
<dbReference type="Gene3D" id="2.150.10.10">
    <property type="entry name" value="Serralysin-like metalloprotease, C-terminal"/>
    <property type="match status" value="1"/>
</dbReference>
<dbReference type="InterPro" id="IPR041690">
    <property type="entry name" value="Cadherin_5"/>
</dbReference>
<evidence type="ECO:0000313" key="2">
    <source>
        <dbReference type="EMBL" id="TWB84734.1"/>
    </source>
</evidence>
<dbReference type="GO" id="GO:0016020">
    <property type="term" value="C:membrane"/>
    <property type="evidence" value="ECO:0007669"/>
    <property type="project" value="InterPro"/>
</dbReference>
<dbReference type="SUPFAM" id="SSF51120">
    <property type="entry name" value="beta-Roll"/>
    <property type="match status" value="1"/>
</dbReference>
<dbReference type="Pfam" id="PF17892">
    <property type="entry name" value="Cadherin_5"/>
    <property type="match status" value="1"/>
</dbReference>
<comment type="caution">
    <text evidence="2">The sequence shown here is derived from an EMBL/GenBank/DDBJ whole genome shotgun (WGS) entry which is preliminary data.</text>
</comment>
<evidence type="ECO:0000313" key="3">
    <source>
        <dbReference type="Proteomes" id="UP000315914"/>
    </source>
</evidence>
<dbReference type="PRINTS" id="PR00313">
    <property type="entry name" value="CABNDNGRPT"/>
</dbReference>
<dbReference type="PROSITE" id="PS00330">
    <property type="entry name" value="HEMOLYSIN_CALCIUM"/>
    <property type="match status" value="2"/>
</dbReference>
<dbReference type="GO" id="GO:0005509">
    <property type="term" value="F:calcium ion binding"/>
    <property type="evidence" value="ECO:0007669"/>
    <property type="project" value="InterPro"/>
</dbReference>
<dbReference type="InterPro" id="IPR018511">
    <property type="entry name" value="Hemolysin-typ_Ca-bd_CS"/>
</dbReference>
<name>A0A560KRP0_9BRAD</name>
<dbReference type="InterPro" id="IPR015919">
    <property type="entry name" value="Cadherin-like_sf"/>
</dbReference>
<sequence length="435" mass="43537">NGDGTWSYTPASNDDSSVSFSYTITDNGTTNSLPDPKSVAGTATLDITPVNDAPTAPVDTDNTANSINAHAANGTYVGLTAHSTDPDAGDSVTYHITGGTGASLFSVNAGTGAVAVADAANLNAGSYTLLIDAVDSHGAASSSSSFSISALQTDQGGPTGINFLVSSMGVLGTADNGNSLNAGADLGEFVATGDPDVIDTFHFALSGSDAAKFTIDTNTGELFVGGSNLQAQTNANGDDIPYHLTVTATDQANNSTQTSVDVWVGVATKDTMIGGSGVDIMFGMNGSDALTGNGGSDALLGGPNNDTIYGGGGADQLIGGDGKDNFLYKLASESTNTTTGHDTIYNFSAGGSSQDTIDFTQLGAVGSDITTYQAPLSGPGVNLNAHSVAWIESGGNTIVYANTSSTTETQGHADMMIVLSGTGLGLTASNFLLHP</sequence>
<keyword evidence="3" id="KW-1185">Reference proteome</keyword>
<dbReference type="InterPro" id="IPR011049">
    <property type="entry name" value="Serralysin-like_metalloprot_C"/>
</dbReference>
<dbReference type="GO" id="GO:0007156">
    <property type="term" value="P:homophilic cell adhesion via plasma membrane adhesion molecules"/>
    <property type="evidence" value="ECO:0007669"/>
    <property type="project" value="InterPro"/>
</dbReference>
<dbReference type="Proteomes" id="UP000315914">
    <property type="component" value="Unassembled WGS sequence"/>
</dbReference>
<proteinExistence type="predicted"/>
<dbReference type="Gene3D" id="2.60.40.60">
    <property type="entry name" value="Cadherins"/>
    <property type="match status" value="2"/>
</dbReference>
<dbReference type="AlphaFoldDB" id="A0A560KRP0"/>
<dbReference type="CDD" id="cd11304">
    <property type="entry name" value="Cadherin_repeat"/>
    <property type="match status" value="2"/>
</dbReference>
<accession>A0A560KRP0</accession>
<feature type="non-terminal residue" evidence="2">
    <location>
        <position position="1"/>
    </location>
</feature>
<dbReference type="InterPro" id="IPR001343">
    <property type="entry name" value="Hemolysn_Ca-bd"/>
</dbReference>
<evidence type="ECO:0000259" key="1">
    <source>
        <dbReference type="PROSITE" id="PS50268"/>
    </source>
</evidence>
<dbReference type="SUPFAM" id="SSF49313">
    <property type="entry name" value="Cadherin-like"/>
    <property type="match status" value="2"/>
</dbReference>
<reference evidence="2 3" key="1">
    <citation type="submission" date="2019-06" db="EMBL/GenBank/DDBJ databases">
        <title>Genomic Encyclopedia of Type Strains, Phase IV (KMG-V): Genome sequencing to study the core and pangenomes of soil and plant-associated prokaryotes.</title>
        <authorList>
            <person name="Whitman W."/>
        </authorList>
    </citation>
    <scope>NUCLEOTIDE SEQUENCE [LARGE SCALE GENOMIC DNA]</scope>
    <source>
        <strain evidence="2 3">BR 10556</strain>
    </source>
</reference>
<feature type="domain" description="Cadherin" evidence="1">
    <location>
        <begin position="59"/>
        <end position="160"/>
    </location>
</feature>
<gene>
    <name evidence="2" type="ORF">FBZ95_1011181</name>
</gene>
<dbReference type="Pfam" id="PF00353">
    <property type="entry name" value="HemolysinCabind"/>
    <property type="match status" value="1"/>
</dbReference>
<dbReference type="PROSITE" id="PS50268">
    <property type="entry name" value="CADHERIN_2"/>
    <property type="match status" value="1"/>
</dbReference>
<dbReference type="InterPro" id="IPR002126">
    <property type="entry name" value="Cadherin-like_dom"/>
</dbReference>
<dbReference type="EMBL" id="VITW01000001">
    <property type="protein sequence ID" value="TWB84734.1"/>
    <property type="molecule type" value="Genomic_DNA"/>
</dbReference>
<dbReference type="RefSeq" id="WP_246161112.1">
    <property type="nucleotide sequence ID" value="NZ_VITW01000001.1"/>
</dbReference>
<protein>
    <recommendedName>
        <fullName evidence="1">Cadherin domain-containing protein</fullName>
    </recommendedName>
</protein>